<evidence type="ECO:0000313" key="4">
    <source>
        <dbReference type="Proteomes" id="UP001168380"/>
    </source>
</evidence>
<dbReference type="EMBL" id="JAULRT010000035">
    <property type="protein sequence ID" value="MDO3381510.1"/>
    <property type="molecule type" value="Genomic_DNA"/>
</dbReference>
<organism evidence="3 4">
    <name type="scientific">Gilvimarinus algae</name>
    <dbReference type="NCBI Taxonomy" id="3058037"/>
    <lineage>
        <taxon>Bacteria</taxon>
        <taxon>Pseudomonadati</taxon>
        <taxon>Pseudomonadota</taxon>
        <taxon>Gammaproteobacteria</taxon>
        <taxon>Cellvibrionales</taxon>
        <taxon>Cellvibrionaceae</taxon>
        <taxon>Gilvimarinus</taxon>
    </lineage>
</organism>
<feature type="signal peptide" evidence="2">
    <location>
        <begin position="1"/>
        <end position="19"/>
    </location>
</feature>
<comment type="caution">
    <text evidence="3">The sequence shown here is derived from an EMBL/GenBank/DDBJ whole genome shotgun (WGS) entry which is preliminary data.</text>
</comment>
<evidence type="ECO:0000256" key="2">
    <source>
        <dbReference type="SAM" id="SignalP"/>
    </source>
</evidence>
<dbReference type="Gene3D" id="1.25.40.10">
    <property type="entry name" value="Tetratricopeptide repeat domain"/>
    <property type="match status" value="5"/>
</dbReference>
<dbReference type="Pfam" id="PF13432">
    <property type="entry name" value="TPR_16"/>
    <property type="match status" value="1"/>
</dbReference>
<dbReference type="InterPro" id="IPR011990">
    <property type="entry name" value="TPR-like_helical_dom_sf"/>
</dbReference>
<name>A0ABT8TC80_9GAMM</name>
<dbReference type="PROSITE" id="PS51257">
    <property type="entry name" value="PROKAR_LIPOPROTEIN"/>
    <property type="match status" value="1"/>
</dbReference>
<dbReference type="PROSITE" id="PS50005">
    <property type="entry name" value="TPR"/>
    <property type="match status" value="2"/>
</dbReference>
<evidence type="ECO:0000256" key="1">
    <source>
        <dbReference type="PROSITE-ProRule" id="PRU00339"/>
    </source>
</evidence>
<dbReference type="Proteomes" id="UP001168380">
    <property type="component" value="Unassembled WGS sequence"/>
</dbReference>
<accession>A0ABT8TC80</accession>
<protein>
    <submittedName>
        <fullName evidence="3">Tetratricopeptide repeat protein</fullName>
    </submittedName>
</protein>
<keyword evidence="2" id="KW-0732">Signal</keyword>
<dbReference type="RefSeq" id="WP_302711643.1">
    <property type="nucleotide sequence ID" value="NZ_JAULRT010000035.1"/>
</dbReference>
<keyword evidence="1" id="KW-0802">TPR repeat</keyword>
<proteinExistence type="predicted"/>
<dbReference type="SUPFAM" id="SSF48452">
    <property type="entry name" value="TPR-like"/>
    <property type="match status" value="2"/>
</dbReference>
<dbReference type="Pfam" id="PF13174">
    <property type="entry name" value="TPR_6"/>
    <property type="match status" value="1"/>
</dbReference>
<feature type="chain" id="PRO_5045251592" evidence="2">
    <location>
        <begin position="20"/>
        <end position="994"/>
    </location>
</feature>
<reference evidence="3" key="1">
    <citation type="submission" date="2023-07" db="EMBL/GenBank/DDBJ databases">
        <title>Gilvimarinus algae sp. nov., isolated from the surface of Kelp.</title>
        <authorList>
            <person name="Sun Y.Y."/>
            <person name="Gong Y."/>
            <person name="Du Z.J."/>
        </authorList>
    </citation>
    <scope>NUCLEOTIDE SEQUENCE</scope>
    <source>
        <strain evidence="3">SDUM040014</strain>
    </source>
</reference>
<gene>
    <name evidence="3" type="ORF">QWI16_04945</name>
</gene>
<sequence length="994" mass="110767">MIRRTLFKPYPLAIALALAACGHNPVEDSATLADLPEASIPRQDKGVTAQDLAQIEAQYRAALMVATDPGVRHHIQVRLADLEMARSEQAQQEARTLTAFFAEPIGHYEALVAEYQSAPGQSVATAPDALYYKLAKAYALDGHDAKAAATLDELARRFPDSPYIHEAQFRRAERAFAAGDYELAENLYRAVAESPTTAFADNALYMQGWSAYKQGQYQKALASFTQLLDQQFADTVLPGQVATALSRMSPNQRNLVEDTLRVVSFTFANLDGPLSIAEQQREIGTRPYQHLLYDNLGELYLTQERYLDSADTFSRFVINNPDSDLAPDFSIREIEVYQAGGFPSLVLPAKQAYVDHYGIYSHYWQARAGITEPATGLAARQEVRSKRPRNMSSEALGKLRLYLEELARHHHAEAQKLKLALDKPPAEGELAPSRADVNRAYGDAAELYEEFILTFPLDERAGEMNFLMAEAYNESGRTIAALGAYETVAFVRRDPVYGADAGYSSVLLTQQLIERSEAGETLPLDTLTKEPVQSKLWQWQERKIDNAIKFADTYPMDERAVTVLAQAAPELLYQGDLERASETARRVITWQPVASGELLYSAWLTLGHSEFEQQHYADAEAAYWQALELHAQHGQQAGSPSAGDLRERIAASIYQQAQLSLAAGDTASAIDQLLRIHNELPNTSIAATALFDAGHSAQMAGDYARAEALLGEFAASYPAHELGARLPAKLIVIYEATGAWEKAAALLVEQSAASDDPELARQSLLTAAEYYDKADNWEQARNHYRDYAHRYQEPVGERLEVEKRLSELYSQVGDAESRDFWLKRIVSTARQNPTERSRYLGAEAATTLAEAPYHRFKNIALTLPIKQSLGNKRAALEDALAAQQQVLDFKVAEFTTRANFFIGEIYTGLARDLMNSERPDNLNALELEQYDILLEEQAYPFEEKAIDLHEANAKRSWQGLFDDWVAASIDSLAKLLPARYGKQEQTVEVAREIR</sequence>
<dbReference type="InterPro" id="IPR019734">
    <property type="entry name" value="TPR_rpt"/>
</dbReference>
<feature type="repeat" description="TPR" evidence="1">
    <location>
        <begin position="290"/>
        <end position="323"/>
    </location>
</feature>
<evidence type="ECO:0000313" key="3">
    <source>
        <dbReference type="EMBL" id="MDO3381510.1"/>
    </source>
</evidence>
<feature type="repeat" description="TPR" evidence="1">
    <location>
        <begin position="600"/>
        <end position="633"/>
    </location>
</feature>
<dbReference type="SMART" id="SM00028">
    <property type="entry name" value="TPR"/>
    <property type="match status" value="5"/>
</dbReference>
<keyword evidence="4" id="KW-1185">Reference proteome</keyword>